<evidence type="ECO:0000313" key="1">
    <source>
        <dbReference type="EMBL" id="JAH07559.1"/>
    </source>
</evidence>
<dbReference type="EMBL" id="GBXM01101018">
    <property type="protein sequence ID" value="JAH07559.1"/>
    <property type="molecule type" value="Transcribed_RNA"/>
</dbReference>
<reference evidence="1" key="1">
    <citation type="submission" date="2014-11" db="EMBL/GenBank/DDBJ databases">
        <authorList>
            <person name="Amaro Gonzalez C."/>
        </authorList>
    </citation>
    <scope>NUCLEOTIDE SEQUENCE</scope>
</reference>
<sequence>MAPHLVPSSFPFASNLLGFVLSSRSFSLLH</sequence>
<name>A0A0E9PST2_ANGAN</name>
<proteinExistence type="predicted"/>
<organism evidence="1">
    <name type="scientific">Anguilla anguilla</name>
    <name type="common">European freshwater eel</name>
    <name type="synonym">Muraena anguilla</name>
    <dbReference type="NCBI Taxonomy" id="7936"/>
    <lineage>
        <taxon>Eukaryota</taxon>
        <taxon>Metazoa</taxon>
        <taxon>Chordata</taxon>
        <taxon>Craniata</taxon>
        <taxon>Vertebrata</taxon>
        <taxon>Euteleostomi</taxon>
        <taxon>Actinopterygii</taxon>
        <taxon>Neopterygii</taxon>
        <taxon>Teleostei</taxon>
        <taxon>Anguilliformes</taxon>
        <taxon>Anguillidae</taxon>
        <taxon>Anguilla</taxon>
    </lineage>
</organism>
<accession>A0A0E9PST2</accession>
<protein>
    <submittedName>
        <fullName evidence="1">Uncharacterized protein</fullName>
    </submittedName>
</protein>
<dbReference type="AlphaFoldDB" id="A0A0E9PST2"/>
<reference evidence="1" key="2">
    <citation type="journal article" date="2015" name="Fish Shellfish Immunol.">
        <title>Early steps in the European eel (Anguilla anguilla)-Vibrio vulnificus interaction in the gills: Role of the RtxA13 toxin.</title>
        <authorList>
            <person name="Callol A."/>
            <person name="Pajuelo D."/>
            <person name="Ebbesson L."/>
            <person name="Teles M."/>
            <person name="MacKenzie S."/>
            <person name="Amaro C."/>
        </authorList>
    </citation>
    <scope>NUCLEOTIDE SEQUENCE</scope>
</reference>